<dbReference type="GO" id="GO:0005886">
    <property type="term" value="C:plasma membrane"/>
    <property type="evidence" value="ECO:0007669"/>
    <property type="project" value="UniProtKB-SubCell"/>
</dbReference>
<comment type="similarity">
    <text evidence="7">Belongs to the binding-protein-dependent transport system permease family.</text>
</comment>
<evidence type="ECO:0000256" key="5">
    <source>
        <dbReference type="ARBA" id="ARBA00022989"/>
    </source>
</evidence>
<dbReference type="Pfam" id="PF00528">
    <property type="entry name" value="BPD_transp_1"/>
    <property type="match status" value="1"/>
</dbReference>
<evidence type="ECO:0000259" key="8">
    <source>
        <dbReference type="PROSITE" id="PS50928"/>
    </source>
</evidence>
<feature type="transmembrane region" description="Helical" evidence="7">
    <location>
        <begin position="99"/>
        <end position="119"/>
    </location>
</feature>
<dbReference type="CDD" id="cd06261">
    <property type="entry name" value="TM_PBP2"/>
    <property type="match status" value="1"/>
</dbReference>
<evidence type="ECO:0000256" key="3">
    <source>
        <dbReference type="ARBA" id="ARBA00022475"/>
    </source>
</evidence>
<protein>
    <submittedName>
        <fullName evidence="9">NitT/TauT family transport system permease protein</fullName>
    </submittedName>
</protein>
<reference evidence="10" key="1">
    <citation type="submission" date="2017-02" db="EMBL/GenBank/DDBJ databases">
        <authorList>
            <person name="Varghese N."/>
            <person name="Submissions S."/>
        </authorList>
    </citation>
    <scope>NUCLEOTIDE SEQUENCE [LARGE SCALE GENOMIC DNA]</scope>
    <source>
        <strain evidence="10">ATCC 27094</strain>
    </source>
</reference>
<evidence type="ECO:0000313" key="9">
    <source>
        <dbReference type="EMBL" id="SKA34994.1"/>
    </source>
</evidence>
<evidence type="ECO:0000256" key="4">
    <source>
        <dbReference type="ARBA" id="ARBA00022692"/>
    </source>
</evidence>
<accession>A0A1T4T397</accession>
<dbReference type="PROSITE" id="PS50928">
    <property type="entry name" value="ABC_TM1"/>
    <property type="match status" value="1"/>
</dbReference>
<sequence>MKGRQAAMAVRVAVVAVFLLLLEVLCRSGVISPLVMIPPSAMLISLCEMLLAGDLTDDIVRTFGTVAVAFAAATVVGFAVGALVHALPRLRRALDPILASYYSVPFFVFYPLLVALLGLSVLPLIAIAFAFAAPAVVMSTLLGLDRVPPVLLKVARIHRLGPASTVFHVVLPAALPSILNGIKLALAYAFIAVIAGEFILSGGGLGYHIAYAYESFDNKTMYGLMLFVLVSAILLNGLLHMWEGRLLRRRQR</sequence>
<dbReference type="Proteomes" id="UP000190092">
    <property type="component" value="Unassembled WGS sequence"/>
</dbReference>
<feature type="transmembrane region" description="Helical" evidence="7">
    <location>
        <begin position="185"/>
        <end position="209"/>
    </location>
</feature>
<organism evidence="9 10">
    <name type="scientific">Enhydrobacter aerosaccus</name>
    <dbReference type="NCBI Taxonomy" id="225324"/>
    <lineage>
        <taxon>Bacteria</taxon>
        <taxon>Pseudomonadati</taxon>
        <taxon>Pseudomonadota</taxon>
        <taxon>Alphaproteobacteria</taxon>
        <taxon>Hyphomicrobiales</taxon>
        <taxon>Enhydrobacter</taxon>
    </lineage>
</organism>
<name>A0A1T4T397_9HYPH</name>
<dbReference type="EMBL" id="FUWJ01000012">
    <property type="protein sequence ID" value="SKA34994.1"/>
    <property type="molecule type" value="Genomic_DNA"/>
</dbReference>
<evidence type="ECO:0000313" key="10">
    <source>
        <dbReference type="Proteomes" id="UP000190092"/>
    </source>
</evidence>
<dbReference type="InterPro" id="IPR000515">
    <property type="entry name" value="MetI-like"/>
</dbReference>
<keyword evidence="5 7" id="KW-1133">Transmembrane helix</keyword>
<dbReference type="PANTHER" id="PTHR30151:SF0">
    <property type="entry name" value="ABC TRANSPORTER PERMEASE PROTEIN MJ0413-RELATED"/>
    <property type="match status" value="1"/>
</dbReference>
<keyword evidence="10" id="KW-1185">Reference proteome</keyword>
<dbReference type="Gene3D" id="1.10.3720.10">
    <property type="entry name" value="MetI-like"/>
    <property type="match status" value="1"/>
</dbReference>
<dbReference type="PANTHER" id="PTHR30151">
    <property type="entry name" value="ALKANE SULFONATE ABC TRANSPORTER-RELATED, MEMBRANE SUBUNIT"/>
    <property type="match status" value="1"/>
</dbReference>
<dbReference type="GO" id="GO:0055085">
    <property type="term" value="P:transmembrane transport"/>
    <property type="evidence" value="ECO:0007669"/>
    <property type="project" value="InterPro"/>
</dbReference>
<feature type="transmembrane region" description="Helical" evidence="7">
    <location>
        <begin position="221"/>
        <end position="242"/>
    </location>
</feature>
<comment type="subcellular location">
    <subcellularLocation>
        <location evidence="1 7">Cell membrane</location>
        <topology evidence="1 7">Multi-pass membrane protein</topology>
    </subcellularLocation>
</comment>
<evidence type="ECO:0000256" key="2">
    <source>
        <dbReference type="ARBA" id="ARBA00022448"/>
    </source>
</evidence>
<keyword evidence="3" id="KW-1003">Cell membrane</keyword>
<dbReference type="SUPFAM" id="SSF161098">
    <property type="entry name" value="MetI-like"/>
    <property type="match status" value="1"/>
</dbReference>
<evidence type="ECO:0000256" key="7">
    <source>
        <dbReference type="RuleBase" id="RU363032"/>
    </source>
</evidence>
<feature type="domain" description="ABC transmembrane type-1" evidence="8">
    <location>
        <begin position="59"/>
        <end position="239"/>
    </location>
</feature>
<keyword evidence="2 7" id="KW-0813">Transport</keyword>
<feature type="transmembrane region" description="Helical" evidence="7">
    <location>
        <begin position="63"/>
        <end position="87"/>
    </location>
</feature>
<gene>
    <name evidence="9" type="ORF">SAMN02745126_05596</name>
</gene>
<dbReference type="STRING" id="225324.SAMN02745126_05596"/>
<keyword evidence="4 7" id="KW-0812">Transmembrane</keyword>
<dbReference type="InterPro" id="IPR035906">
    <property type="entry name" value="MetI-like_sf"/>
</dbReference>
<evidence type="ECO:0000256" key="6">
    <source>
        <dbReference type="ARBA" id="ARBA00023136"/>
    </source>
</evidence>
<feature type="transmembrane region" description="Helical" evidence="7">
    <location>
        <begin position="125"/>
        <end position="144"/>
    </location>
</feature>
<proteinExistence type="inferred from homology"/>
<keyword evidence="6 7" id="KW-0472">Membrane</keyword>
<dbReference type="RefSeq" id="WP_231714962.1">
    <property type="nucleotide sequence ID" value="NZ_FUWJ01000012.1"/>
</dbReference>
<dbReference type="AlphaFoldDB" id="A0A1T4T397"/>
<evidence type="ECO:0000256" key="1">
    <source>
        <dbReference type="ARBA" id="ARBA00004651"/>
    </source>
</evidence>